<comment type="caution">
    <text evidence="2">The sequence shown here is derived from an EMBL/GenBank/DDBJ whole genome shotgun (WGS) entry which is preliminary data.</text>
</comment>
<dbReference type="Proteomes" id="UP001161017">
    <property type="component" value="Unassembled WGS sequence"/>
</dbReference>
<feature type="region of interest" description="Disordered" evidence="1">
    <location>
        <begin position="1"/>
        <end position="42"/>
    </location>
</feature>
<evidence type="ECO:0000256" key="1">
    <source>
        <dbReference type="SAM" id="MobiDB-lite"/>
    </source>
</evidence>
<accession>A0AA43QPZ8</accession>
<proteinExistence type="predicted"/>
<dbReference type="AlphaFoldDB" id="A0AA43QPZ8"/>
<sequence>MNGDSYSSRGMAPTDALPRIRKHEDTHRTAGADPRYGSSRDHYMSVEATETEIIIEEVTGDGRDHPTEDDGSLK</sequence>
<name>A0AA43QPZ8_9LECA</name>
<gene>
    <name evidence="2" type="ORF">OHK93_007574</name>
</gene>
<evidence type="ECO:0000313" key="3">
    <source>
        <dbReference type="Proteomes" id="UP001161017"/>
    </source>
</evidence>
<dbReference type="EMBL" id="JAPUFD010000007">
    <property type="protein sequence ID" value="MDI1488300.1"/>
    <property type="molecule type" value="Genomic_DNA"/>
</dbReference>
<protein>
    <submittedName>
        <fullName evidence="2">Uncharacterized protein</fullName>
    </submittedName>
</protein>
<evidence type="ECO:0000313" key="2">
    <source>
        <dbReference type="EMBL" id="MDI1488300.1"/>
    </source>
</evidence>
<organism evidence="2 3">
    <name type="scientific">Ramalina farinacea</name>
    <dbReference type="NCBI Taxonomy" id="258253"/>
    <lineage>
        <taxon>Eukaryota</taxon>
        <taxon>Fungi</taxon>
        <taxon>Dikarya</taxon>
        <taxon>Ascomycota</taxon>
        <taxon>Pezizomycotina</taxon>
        <taxon>Lecanoromycetes</taxon>
        <taxon>OSLEUM clade</taxon>
        <taxon>Lecanoromycetidae</taxon>
        <taxon>Lecanorales</taxon>
        <taxon>Lecanorineae</taxon>
        <taxon>Ramalinaceae</taxon>
        <taxon>Ramalina</taxon>
    </lineage>
</organism>
<keyword evidence="3" id="KW-1185">Reference proteome</keyword>
<reference evidence="2" key="1">
    <citation type="journal article" date="2023" name="Genome Biol. Evol.">
        <title>First Whole Genome Sequence and Flow Cytometry Genome Size Data for the Lichen-Forming Fungus Ramalina farinacea (Ascomycota).</title>
        <authorList>
            <person name="Llewellyn T."/>
            <person name="Mian S."/>
            <person name="Hill R."/>
            <person name="Leitch I.J."/>
            <person name="Gaya E."/>
        </authorList>
    </citation>
    <scope>NUCLEOTIDE SEQUENCE</scope>
    <source>
        <strain evidence="2">LIQ254RAFAR</strain>
    </source>
</reference>